<dbReference type="InterPro" id="IPR047187">
    <property type="entry name" value="SF1_C_Upf1"/>
</dbReference>
<dbReference type="InterPro" id="IPR045055">
    <property type="entry name" value="DNA2/NAM7-like"/>
</dbReference>
<dbReference type="InterPro" id="IPR027417">
    <property type="entry name" value="P-loop_NTPase"/>
</dbReference>
<dbReference type="Pfam" id="PF18741">
    <property type="entry name" value="MTES_1575"/>
    <property type="match status" value="1"/>
</dbReference>
<dbReference type="InterPro" id="IPR041679">
    <property type="entry name" value="DNA2/NAM7-like_C"/>
</dbReference>
<sequence length="1824" mass="205932">MKQGNNSKQLLAQKALENLRMRLLDLTARNRLINFRHTKSASLRIIDELPNQLVEALLAETEMRFEAIPEPTEEELIRSGYLKFDEETQQLVKLRNDPTAEEWAKHLGFATSFEVPEVSADDDSSKHSDTGIQTLLYPFEMEATLKNLLQAAESAIQEMGANILYLAFGFLEWYEANNSESVRAAPLFLVPVRLHKGRLNPITRAYEYTLSYSGEDIIPNLSLREKLRADFAMALPELDENTVPEDYFNEIRAVIKDKQPRWQVRRQITLALLNFSKLLMYLDLDPARWPQDANIVDHPVVSRFLSGFGEETNAADQLSGDLGFGEEYTIDDMDKVHANYPLIDDADSSQHSALIDAVDGKNLVIEGPPGTGKSQTITNLIAAAMAQGKKVLFVAEKLAALEVVSSRLDKAGLGEFCLELHSHKSQKLKVLDEVSERLKKHGCYRKPKDIEVDIARYEEIKTALKNHAEKINQPWKRTGKTLHEIFMAATRYRNLIGINPESLHPDGYDGNNYDAAVQRRNEDQVELYRKVYQAVASQLDGDAALQDHSWYGVRNGDLQIFDLDRVKKSLGAWQESLHRLRSQRETFADTLGCEESAVAETLNEAQTFLKELESIPNLKGDEILEVIPVLRADVLEKSQRYLKLFEDIQKQYALIVEKTGAEILQDLSIADQLSSGGEQLKKLVGDDVTLGGLAEAIRSLSGIKHQLEQLDEPFQGVVTGLGDDAVSRHFAVNESGLIEFKMVIELIVSLNPSYWKHRDELFDNEELDELLPQLRAELEELQGIYNAVHGVFYLERIPDETEIRRLANVLASGGVFRWFRSGWRAARKQLLSYAANAQVKYAHMVPLLSDLEALARKRRKLDSNTRYNEALGDYLQGLDTDLDALEELRAWYKRVRQQYGVGFGQKVSLGNAILELSPSIAKAVRSLTDRGLITQLNDLLDELGRLKKVFVPVATLHNEQSLLTGDEGTISRLLVTADQAIHDCGPLAGDDSLVISGLTDLIDQIGLLKQRVETWQKADFDRKLFQGRLGLKVGFGADNTIGISMLRNTLQVAECVDGQLGNQALVSCIYSNPTDATFSFLASQAEQLRAILLSEQASFEDFATLVQLDREDWLLSSGDHLDDLVERNQLALDNSELLQNWLDYVRVRDQLEKLGLGKLAVAVESFEFDIEKFEDAYQAGVFDMLAREILREESDLGRFSGHSQEALQEKFREYDNKLKQLQAEQIAWKIDQAQIPSGNMAARVSERTERVLLEHECGKQTRHLPIRQLLQRAGGALVALKPCFMMGPMSVAQYLAPGKIAFDLVVMDEASQIKPQDALGAVARGGQLVVVGDPKQLPPTSFFDRIIEDDEDDPTGIEESESILDATLPMFPARRLRWHYRSQHESLIAFSNHSFYESNLILFPSPHKQTENYGIQYSRVPRGCFVNRRNMEEAKVISEAVREHFKHRPEETLGVVAMSAEQRLQIERAIETLAKDDPGFLACLEKDATRRESLFIKNLENVQGDERDVIFISMTYGPQEPGGNVYQRFGPINSDVGWRRLNVLFTRSKKRMHIFSSMGSDDIVVGANSKRGVKALRDFLSYCETGILHKTERDTGRGPDSDFEIAVMTALSEEGFECVPQVGVAGFFIDVAVIDPGNPGRYLMGIECDGATYHSAKSARDRDRLRQTILERLGWRIRRIWSTDWFKNPQGELSPIIRQLHELKSPVLQSASEFESEVDEIAQIIDEVDAKEAQVDQIDFEAMSLKDKLIRFDHEVIREECPATPENKRLLRPAMLEALLEFTPTSKVEFLEAVPSYIRKATEPAEGKYLEQIFDIINMSLEKS</sequence>
<organism evidence="2 3">
    <name type="scientific">Methylomonas methanica</name>
    <dbReference type="NCBI Taxonomy" id="421"/>
    <lineage>
        <taxon>Bacteria</taxon>
        <taxon>Pseudomonadati</taxon>
        <taxon>Pseudomonadota</taxon>
        <taxon>Gammaproteobacteria</taxon>
        <taxon>Methylococcales</taxon>
        <taxon>Methylococcaceae</taxon>
        <taxon>Methylomonas</taxon>
    </lineage>
</organism>
<reference evidence="2 3" key="1">
    <citation type="submission" date="2016-03" db="EMBL/GenBank/DDBJ databases">
        <authorList>
            <person name="Ploux O."/>
        </authorList>
    </citation>
    <scope>NUCLEOTIDE SEQUENCE [LARGE SCALE GENOMIC DNA]</scope>
    <source>
        <strain evidence="2 3">R-45363</strain>
    </source>
</reference>
<dbReference type="EMBL" id="LUUG01000007">
    <property type="protein sequence ID" value="OAI10557.1"/>
    <property type="molecule type" value="Genomic_DNA"/>
</dbReference>
<evidence type="ECO:0000313" key="2">
    <source>
        <dbReference type="EMBL" id="OAI10557.1"/>
    </source>
</evidence>
<dbReference type="NCBIfam" id="NF042953">
    <property type="entry name" value="Hhe_antiphage"/>
    <property type="match status" value="1"/>
</dbReference>
<dbReference type="InterPro" id="IPR013584">
    <property type="entry name" value="RAP"/>
</dbReference>
<dbReference type="GO" id="GO:0004386">
    <property type="term" value="F:helicase activity"/>
    <property type="evidence" value="ECO:0007669"/>
    <property type="project" value="InterPro"/>
</dbReference>
<dbReference type="PANTHER" id="PTHR10887">
    <property type="entry name" value="DNA2/NAM7 HELICASE FAMILY"/>
    <property type="match status" value="1"/>
</dbReference>
<name>A0A177MXU7_METMH</name>
<dbReference type="SMART" id="SM00952">
    <property type="entry name" value="RAP"/>
    <property type="match status" value="1"/>
</dbReference>
<dbReference type="InterPro" id="IPR041677">
    <property type="entry name" value="DNA2/NAM7_AAA_11"/>
</dbReference>
<dbReference type="InterPro" id="IPR025103">
    <property type="entry name" value="DUF4011"/>
</dbReference>
<dbReference type="Proteomes" id="UP000078090">
    <property type="component" value="Unassembled WGS sequence"/>
</dbReference>
<evidence type="ECO:0000313" key="3">
    <source>
        <dbReference type="Proteomes" id="UP000078090"/>
    </source>
</evidence>
<dbReference type="Gene3D" id="3.40.50.300">
    <property type="entry name" value="P-loop containing nucleotide triphosphate hydrolases"/>
    <property type="match status" value="3"/>
</dbReference>
<dbReference type="FunFam" id="3.40.960.10:FF:000002">
    <property type="entry name" value="DNA helicase related protein"/>
    <property type="match status" value="1"/>
</dbReference>
<dbReference type="Pfam" id="PF13086">
    <property type="entry name" value="AAA_11"/>
    <property type="match status" value="2"/>
</dbReference>
<dbReference type="CDD" id="cd18808">
    <property type="entry name" value="SF1_C_Upf1"/>
    <property type="match status" value="1"/>
</dbReference>
<dbReference type="PANTHER" id="PTHR10887:SF495">
    <property type="entry name" value="HELICASE SENATAXIN ISOFORM X1-RELATED"/>
    <property type="match status" value="1"/>
</dbReference>
<dbReference type="SUPFAM" id="SSF52540">
    <property type="entry name" value="P-loop containing nucleoside triphosphate hydrolases"/>
    <property type="match status" value="2"/>
</dbReference>
<gene>
    <name evidence="2" type="ORF">A1332_23750</name>
</gene>
<dbReference type="OrthoDB" id="9757917at2"/>
<proteinExistence type="predicted"/>
<accession>A0A177MXU7</accession>
<dbReference type="RefSeq" id="WP_064006617.1">
    <property type="nucleotide sequence ID" value="NZ_LUUG01000007.1"/>
</dbReference>
<dbReference type="Pfam" id="PF13195">
    <property type="entry name" value="DUF4011"/>
    <property type="match status" value="1"/>
</dbReference>
<feature type="domain" description="RAP" evidence="1">
    <location>
        <begin position="1646"/>
        <end position="1700"/>
    </location>
</feature>
<protein>
    <recommendedName>
        <fullName evidence="1">RAP domain-containing protein</fullName>
    </recommendedName>
</protein>
<dbReference type="InterPro" id="IPR049468">
    <property type="entry name" value="Restrct_endonuc-II-like_dom"/>
</dbReference>
<dbReference type="SUPFAM" id="SSF52980">
    <property type="entry name" value="Restriction endonuclease-like"/>
    <property type="match status" value="1"/>
</dbReference>
<comment type="caution">
    <text evidence="2">The sequence shown here is derived from an EMBL/GenBank/DDBJ whole genome shotgun (WGS) entry which is preliminary data.</text>
</comment>
<dbReference type="Pfam" id="PF13087">
    <property type="entry name" value="AAA_12"/>
    <property type="match status" value="1"/>
</dbReference>
<evidence type="ECO:0000259" key="1">
    <source>
        <dbReference type="SMART" id="SM00952"/>
    </source>
</evidence>
<dbReference type="InterPro" id="IPR011335">
    <property type="entry name" value="Restrct_endonuc-II-like"/>
</dbReference>
<dbReference type="Gene3D" id="3.40.960.10">
    <property type="entry name" value="VSR Endonuclease"/>
    <property type="match status" value="1"/>
</dbReference>